<protein>
    <submittedName>
        <fullName evidence="15">Exosortase/archaeosortase family protein</fullName>
    </submittedName>
</protein>
<dbReference type="GO" id="GO:0016874">
    <property type="term" value="F:ligase activity"/>
    <property type="evidence" value="ECO:0007669"/>
    <property type="project" value="UniProtKB-KW"/>
</dbReference>
<feature type="compositionally biased region" description="Basic and acidic residues" evidence="12">
    <location>
        <begin position="350"/>
        <end position="359"/>
    </location>
</feature>
<dbReference type="Gene3D" id="3.30.1490.20">
    <property type="entry name" value="ATP-grasp fold, A domain"/>
    <property type="match status" value="1"/>
</dbReference>
<dbReference type="Pfam" id="PF02655">
    <property type="entry name" value="ATP-grasp_3"/>
    <property type="match status" value="1"/>
</dbReference>
<dbReference type="InterPro" id="IPR003806">
    <property type="entry name" value="ATP-grasp_PylC-type"/>
</dbReference>
<dbReference type="GO" id="GO:0005886">
    <property type="term" value="C:plasma membrane"/>
    <property type="evidence" value="ECO:0007669"/>
    <property type="project" value="UniProtKB-SubCell"/>
</dbReference>
<evidence type="ECO:0000256" key="1">
    <source>
        <dbReference type="ARBA" id="ARBA00004651"/>
    </source>
</evidence>
<feature type="transmembrane region" description="Helical" evidence="13">
    <location>
        <begin position="27"/>
        <end position="49"/>
    </location>
</feature>
<evidence type="ECO:0000259" key="14">
    <source>
        <dbReference type="PROSITE" id="PS50975"/>
    </source>
</evidence>
<evidence type="ECO:0000256" key="6">
    <source>
        <dbReference type="ARBA" id="ARBA00022741"/>
    </source>
</evidence>
<evidence type="ECO:0000256" key="11">
    <source>
        <dbReference type="PROSITE-ProRule" id="PRU00409"/>
    </source>
</evidence>
<evidence type="ECO:0000256" key="7">
    <source>
        <dbReference type="ARBA" id="ARBA00022801"/>
    </source>
</evidence>
<dbReference type="InterPro" id="IPR026392">
    <property type="entry name" value="Exo/Archaeosortase_dom"/>
</dbReference>
<feature type="transmembrane region" description="Helical" evidence="13">
    <location>
        <begin position="162"/>
        <end position="184"/>
    </location>
</feature>
<dbReference type="EMBL" id="FZOO01000016">
    <property type="protein sequence ID" value="SNT06363.1"/>
    <property type="molecule type" value="Genomic_DNA"/>
</dbReference>
<dbReference type="InterPro" id="IPR011761">
    <property type="entry name" value="ATP-grasp"/>
</dbReference>
<dbReference type="GO" id="GO:0006508">
    <property type="term" value="P:proteolysis"/>
    <property type="evidence" value="ECO:0007669"/>
    <property type="project" value="UniProtKB-KW"/>
</dbReference>
<evidence type="ECO:0000256" key="12">
    <source>
        <dbReference type="SAM" id="MobiDB-lite"/>
    </source>
</evidence>
<feature type="region of interest" description="Disordered" evidence="12">
    <location>
        <begin position="341"/>
        <end position="396"/>
    </location>
</feature>
<feature type="compositionally biased region" description="Basic residues" evidence="12">
    <location>
        <begin position="10"/>
        <end position="21"/>
    </location>
</feature>
<comment type="subcellular location">
    <subcellularLocation>
        <location evidence="1">Cell membrane</location>
        <topology evidence="1">Multi-pass membrane protein</topology>
    </subcellularLocation>
</comment>
<evidence type="ECO:0000256" key="8">
    <source>
        <dbReference type="ARBA" id="ARBA00022840"/>
    </source>
</evidence>
<proteinExistence type="predicted"/>
<dbReference type="InterPro" id="IPR036291">
    <property type="entry name" value="NAD(P)-bd_dom_sf"/>
</dbReference>
<evidence type="ECO:0000256" key="9">
    <source>
        <dbReference type="ARBA" id="ARBA00022989"/>
    </source>
</evidence>
<dbReference type="InterPro" id="IPR013815">
    <property type="entry name" value="ATP_grasp_subdomain_1"/>
</dbReference>
<keyword evidence="6 11" id="KW-0547">Nucleotide-binding</keyword>
<feature type="domain" description="ATP-grasp" evidence="14">
    <location>
        <begin position="514"/>
        <end position="684"/>
    </location>
</feature>
<keyword evidence="10 13" id="KW-0472">Membrane</keyword>
<keyword evidence="3" id="KW-0436">Ligase</keyword>
<dbReference type="Gene3D" id="3.30.470.20">
    <property type="entry name" value="ATP-grasp fold, B domain"/>
    <property type="match status" value="1"/>
</dbReference>
<dbReference type="PANTHER" id="PTHR43585:SF2">
    <property type="entry name" value="ATP-GRASP ENZYME FSQD"/>
    <property type="match status" value="1"/>
</dbReference>
<sequence>MAIAPVAAAGRHRAGRPRRPRRGSRRLLPVLLDLALAAVICAAGFRYGAGFLQVHEARWVATVLGWAGVDSVSGSLERHVLVFRPDGEIILAEVTESCSAILSVLGLTALTAVVLRGRRQHAVAGLVVAVAALLLLNHLRLVGSTLAGLVWGTPALVLFHDWVGTVWNLAATLGGFLLMVCITLPTAERAEQDVAGRHTARRPDSWARPGLGYRPGDDDVRPVTRRVNLTGLVYRYVLPTRVARWIGARREAGRIDYRIGHLPSAERAARVRALASDGLGAHAASLVAVATYDDDPAVLDVLAVAIAARQWEPVTHPRVAALRLWARGWLLRHPGRDVTTDVTADVAEPPTERLPRDAARPSPRPPVPPARVPPVDPGPPMTASLPSPRPPAALPPADGPAVLVTGAGGPAGVAVVRRLVALGHRVVAGDADSAAAGGALAHTAVTLPRGDHPRFVDALLGACAAFGVDALVGTVAEELPQLAAAAGRLSAAGVATWLPDAAAVDLCCDKAAFARAMAAAGVPHPATAASAGRLAGVPGPWVVKPVAGRGSRGVQLLDDRDAVLAALRADGGLIVQTRLAGREFTADALVDRDGAVRVVVPRWREETRAGISVKGRTFASAAVTEVVTGALAAVRLTGPANVQGFVADDGTATVVEINPRFSGGLPLTLAAGADVVGAYLAGVRGEPLPDLDFRPGVVMSRYFAETYRSEDGAPVEDPCAPVAVRA</sequence>
<evidence type="ECO:0000256" key="2">
    <source>
        <dbReference type="ARBA" id="ARBA00022475"/>
    </source>
</evidence>
<dbReference type="PANTHER" id="PTHR43585">
    <property type="entry name" value="FUMIPYRROLE BIOSYNTHESIS PROTEIN C"/>
    <property type="match status" value="1"/>
</dbReference>
<name>A0A239JM15_9ACTN</name>
<dbReference type="OrthoDB" id="24041at2"/>
<evidence type="ECO:0000256" key="4">
    <source>
        <dbReference type="ARBA" id="ARBA00022670"/>
    </source>
</evidence>
<dbReference type="NCBIfam" id="TIGR04178">
    <property type="entry name" value="exo_archaeo"/>
    <property type="match status" value="1"/>
</dbReference>
<keyword evidence="4" id="KW-0645">Protease</keyword>
<dbReference type="PROSITE" id="PS50975">
    <property type="entry name" value="ATP_GRASP"/>
    <property type="match status" value="1"/>
</dbReference>
<evidence type="ECO:0000313" key="15">
    <source>
        <dbReference type="EMBL" id="SNT06363.1"/>
    </source>
</evidence>
<feature type="transmembrane region" description="Helical" evidence="13">
    <location>
        <begin position="89"/>
        <end position="115"/>
    </location>
</feature>
<feature type="region of interest" description="Disordered" evidence="12">
    <location>
        <begin position="1"/>
        <end position="21"/>
    </location>
</feature>
<feature type="transmembrane region" description="Helical" evidence="13">
    <location>
        <begin position="122"/>
        <end position="142"/>
    </location>
</feature>
<keyword evidence="9 13" id="KW-1133">Transmembrane helix</keyword>
<reference evidence="16" key="1">
    <citation type="submission" date="2017-06" db="EMBL/GenBank/DDBJ databases">
        <authorList>
            <person name="Varghese N."/>
            <person name="Submissions S."/>
        </authorList>
    </citation>
    <scope>NUCLEOTIDE SEQUENCE [LARGE SCALE GENOMIC DNA]</scope>
    <source>
        <strain evidence="16">DSM 46839</strain>
    </source>
</reference>
<feature type="compositionally biased region" description="Pro residues" evidence="12">
    <location>
        <begin position="362"/>
        <end position="380"/>
    </location>
</feature>
<keyword evidence="16" id="KW-1185">Reference proteome</keyword>
<gene>
    <name evidence="15" type="ORF">SAMN06893096_1168</name>
</gene>
<evidence type="ECO:0000313" key="16">
    <source>
        <dbReference type="Proteomes" id="UP000198373"/>
    </source>
</evidence>
<dbReference type="Proteomes" id="UP000198373">
    <property type="component" value="Unassembled WGS sequence"/>
</dbReference>
<dbReference type="GO" id="GO:0005524">
    <property type="term" value="F:ATP binding"/>
    <property type="evidence" value="ECO:0007669"/>
    <property type="project" value="UniProtKB-UniRule"/>
</dbReference>
<evidence type="ECO:0000256" key="13">
    <source>
        <dbReference type="SAM" id="Phobius"/>
    </source>
</evidence>
<feature type="compositionally biased region" description="Pro residues" evidence="12">
    <location>
        <begin position="387"/>
        <end position="396"/>
    </location>
</feature>
<accession>A0A239JM15</accession>
<feature type="region of interest" description="Disordered" evidence="12">
    <location>
        <begin position="194"/>
        <end position="213"/>
    </location>
</feature>
<dbReference type="GO" id="GO:0046872">
    <property type="term" value="F:metal ion binding"/>
    <property type="evidence" value="ECO:0007669"/>
    <property type="project" value="InterPro"/>
</dbReference>
<keyword evidence="5 13" id="KW-0812">Transmembrane</keyword>
<dbReference type="SUPFAM" id="SSF56059">
    <property type="entry name" value="Glutathione synthetase ATP-binding domain-like"/>
    <property type="match status" value="1"/>
</dbReference>
<feature type="compositionally biased region" description="Basic and acidic residues" evidence="12">
    <location>
        <begin position="194"/>
        <end position="205"/>
    </location>
</feature>
<keyword evidence="7" id="KW-0378">Hydrolase</keyword>
<evidence type="ECO:0000256" key="5">
    <source>
        <dbReference type="ARBA" id="ARBA00022692"/>
    </source>
</evidence>
<keyword evidence="2" id="KW-1003">Cell membrane</keyword>
<evidence type="ECO:0000256" key="10">
    <source>
        <dbReference type="ARBA" id="ARBA00023136"/>
    </source>
</evidence>
<dbReference type="InterPro" id="IPR052032">
    <property type="entry name" value="ATP-dep_AA_Ligase"/>
</dbReference>
<evidence type="ECO:0000256" key="3">
    <source>
        <dbReference type="ARBA" id="ARBA00022598"/>
    </source>
</evidence>
<dbReference type="GO" id="GO:0008233">
    <property type="term" value="F:peptidase activity"/>
    <property type="evidence" value="ECO:0007669"/>
    <property type="project" value="UniProtKB-KW"/>
</dbReference>
<keyword evidence="8 11" id="KW-0067">ATP-binding</keyword>
<dbReference type="AlphaFoldDB" id="A0A239JM15"/>
<dbReference type="RefSeq" id="WP_089307510.1">
    <property type="nucleotide sequence ID" value="NZ_FZOO01000016.1"/>
</dbReference>
<dbReference type="SUPFAM" id="SSF51735">
    <property type="entry name" value="NAD(P)-binding Rossmann-fold domains"/>
    <property type="match status" value="1"/>
</dbReference>
<dbReference type="Gene3D" id="3.40.50.20">
    <property type="match status" value="1"/>
</dbReference>
<organism evidence="15 16">
    <name type="scientific">Geodermatophilus pulveris</name>
    <dbReference type="NCBI Taxonomy" id="1564159"/>
    <lineage>
        <taxon>Bacteria</taxon>
        <taxon>Bacillati</taxon>
        <taxon>Actinomycetota</taxon>
        <taxon>Actinomycetes</taxon>
        <taxon>Geodermatophilales</taxon>
        <taxon>Geodermatophilaceae</taxon>
        <taxon>Geodermatophilus</taxon>
    </lineage>
</organism>